<dbReference type="CDD" id="cd16343">
    <property type="entry name" value="LMWPTP"/>
    <property type="match status" value="1"/>
</dbReference>
<evidence type="ECO:0000313" key="8">
    <source>
        <dbReference type="Proteomes" id="UP000295807"/>
    </source>
</evidence>
<feature type="active site" description="Proton donor" evidence="5">
    <location>
        <position position="124"/>
    </location>
</feature>
<dbReference type="RefSeq" id="WP_132128237.1">
    <property type="nucleotide sequence ID" value="NZ_CP042432.1"/>
</dbReference>
<organism evidence="7 8">
    <name type="scientific">Anseongella ginsenosidimutans</name>
    <dbReference type="NCBI Taxonomy" id="496056"/>
    <lineage>
        <taxon>Bacteria</taxon>
        <taxon>Pseudomonadati</taxon>
        <taxon>Bacteroidota</taxon>
        <taxon>Sphingobacteriia</taxon>
        <taxon>Sphingobacteriales</taxon>
        <taxon>Sphingobacteriaceae</taxon>
        <taxon>Anseongella</taxon>
    </lineage>
</organism>
<name>A0A4R3KXF1_9SPHI</name>
<keyword evidence="4" id="KW-0904">Protein phosphatase</keyword>
<dbReference type="AlphaFoldDB" id="A0A4R3KXF1"/>
<proteinExistence type="inferred from homology"/>
<evidence type="ECO:0000256" key="1">
    <source>
        <dbReference type="ARBA" id="ARBA00011063"/>
    </source>
</evidence>
<dbReference type="Gene3D" id="3.40.50.2300">
    <property type="match status" value="1"/>
</dbReference>
<dbReference type="Pfam" id="PF01451">
    <property type="entry name" value="LMWPc"/>
    <property type="match status" value="1"/>
</dbReference>
<feature type="domain" description="Phosphotyrosine protein phosphatase I" evidence="6">
    <location>
        <begin position="1"/>
        <end position="149"/>
    </location>
</feature>
<gene>
    <name evidence="7" type="ORF">EDD80_102344</name>
</gene>
<evidence type="ECO:0000256" key="4">
    <source>
        <dbReference type="ARBA" id="ARBA00022912"/>
    </source>
</evidence>
<dbReference type="OrthoDB" id="9784339at2"/>
<dbReference type="EC" id="3.1.3.48" evidence="2"/>
<dbReference type="InterPro" id="IPR023485">
    <property type="entry name" value="Ptyr_pPase"/>
</dbReference>
<evidence type="ECO:0000259" key="6">
    <source>
        <dbReference type="SMART" id="SM00226"/>
    </source>
</evidence>
<accession>A0A4R3KXF1</accession>
<keyword evidence="3" id="KW-0378">Hydrolase</keyword>
<keyword evidence="8" id="KW-1185">Reference proteome</keyword>
<comment type="caution">
    <text evidence="7">The sequence shown here is derived from an EMBL/GenBank/DDBJ whole genome shotgun (WGS) entry which is preliminary data.</text>
</comment>
<evidence type="ECO:0000256" key="5">
    <source>
        <dbReference type="PIRSR" id="PIRSR617867-1"/>
    </source>
</evidence>
<dbReference type="InterPro" id="IPR036196">
    <property type="entry name" value="Ptyr_pPase_sf"/>
</dbReference>
<evidence type="ECO:0000256" key="3">
    <source>
        <dbReference type="ARBA" id="ARBA00022801"/>
    </source>
</evidence>
<dbReference type="InterPro" id="IPR017867">
    <property type="entry name" value="Tyr_phospatase_low_mol_wt"/>
</dbReference>
<dbReference type="GO" id="GO:0004725">
    <property type="term" value="F:protein tyrosine phosphatase activity"/>
    <property type="evidence" value="ECO:0007669"/>
    <property type="project" value="UniProtKB-EC"/>
</dbReference>
<dbReference type="PRINTS" id="PR00719">
    <property type="entry name" value="LMWPTPASE"/>
</dbReference>
<comment type="similarity">
    <text evidence="1">Belongs to the low molecular weight phosphotyrosine protein phosphatase family.</text>
</comment>
<sequence length="152" mass="17340">MKILMVCLGNICRSPMAEGVMRHLVEKKELDWEIDSAGTGGWHLGEAPDKRAIRTAANHGIDISGLKARKFSERDFGRFDHIFVMDSTNYSDVISLSENDEERNKVKLFLEAADPNSPEKNVTDPWFEDRLFEPVFLGIREACEKLIEKLRS</sequence>
<feature type="active site" description="Nucleophile" evidence="5">
    <location>
        <position position="13"/>
    </location>
</feature>
<dbReference type="EMBL" id="SMAD01000002">
    <property type="protein sequence ID" value="TCS89150.1"/>
    <property type="molecule type" value="Genomic_DNA"/>
</dbReference>
<reference evidence="7 8" key="1">
    <citation type="submission" date="2019-03" db="EMBL/GenBank/DDBJ databases">
        <title>Genomic Encyclopedia of Type Strains, Phase IV (KMG-IV): sequencing the most valuable type-strain genomes for metagenomic binning, comparative biology and taxonomic classification.</title>
        <authorList>
            <person name="Goeker M."/>
        </authorList>
    </citation>
    <scope>NUCLEOTIDE SEQUENCE [LARGE SCALE GENOMIC DNA]</scope>
    <source>
        <strain evidence="7 8">DSM 21100</strain>
    </source>
</reference>
<dbReference type="SUPFAM" id="SSF52788">
    <property type="entry name" value="Phosphotyrosine protein phosphatases I"/>
    <property type="match status" value="1"/>
</dbReference>
<dbReference type="PANTHER" id="PTHR11717">
    <property type="entry name" value="LOW MOLECULAR WEIGHT PROTEIN TYROSINE PHOSPHATASE"/>
    <property type="match status" value="1"/>
</dbReference>
<dbReference type="SMART" id="SM00226">
    <property type="entry name" value="LMWPc"/>
    <property type="match status" value="1"/>
</dbReference>
<evidence type="ECO:0000313" key="7">
    <source>
        <dbReference type="EMBL" id="TCS89150.1"/>
    </source>
</evidence>
<dbReference type="PANTHER" id="PTHR11717:SF7">
    <property type="entry name" value="LOW MOLECULAR WEIGHT PHOSPHOTYROSINE PROTEIN PHOSPHATASE"/>
    <property type="match status" value="1"/>
</dbReference>
<dbReference type="Proteomes" id="UP000295807">
    <property type="component" value="Unassembled WGS sequence"/>
</dbReference>
<protein>
    <recommendedName>
        <fullName evidence="2">protein-tyrosine-phosphatase</fullName>
        <ecNumber evidence="2">3.1.3.48</ecNumber>
    </recommendedName>
</protein>
<feature type="active site" description="Nucleophile" evidence="5">
    <location>
        <position position="7"/>
    </location>
</feature>
<evidence type="ECO:0000256" key="2">
    <source>
        <dbReference type="ARBA" id="ARBA00013064"/>
    </source>
</evidence>
<dbReference type="InterPro" id="IPR050438">
    <property type="entry name" value="LMW_PTPase"/>
</dbReference>